<dbReference type="InterPro" id="IPR000836">
    <property type="entry name" value="PRTase_dom"/>
</dbReference>
<reference evidence="2 3" key="1">
    <citation type="journal article" date="2019" name="Microbiol. Resour. Announc.">
        <title>Draft Genome Sequence of Comamonas testosteroni TA441, a Bacterium That Has a Cryptic Phenol Degradation Gene Cluster.</title>
        <authorList>
            <person name="Arai H."/>
            <person name="Ishii M."/>
        </authorList>
    </citation>
    <scope>NUCLEOTIDE SEQUENCE [LARGE SCALE GENOMIC DNA]</scope>
    <source>
        <strain evidence="2 3">TA441</strain>
    </source>
</reference>
<dbReference type="Gene3D" id="3.40.50.2020">
    <property type="match status" value="1"/>
</dbReference>
<feature type="compositionally biased region" description="Low complexity" evidence="1">
    <location>
        <begin position="608"/>
        <end position="618"/>
    </location>
</feature>
<evidence type="ECO:0008006" key="4">
    <source>
        <dbReference type="Google" id="ProtNLM"/>
    </source>
</evidence>
<comment type="caution">
    <text evidence="2">The sequence shown here is derived from an EMBL/GenBank/DDBJ whole genome shotgun (WGS) entry which is preliminary data.</text>
</comment>
<dbReference type="NCBIfam" id="NF032893">
    <property type="entry name" value="tail-700"/>
    <property type="match status" value="1"/>
</dbReference>
<evidence type="ECO:0000256" key="1">
    <source>
        <dbReference type="SAM" id="MobiDB-lite"/>
    </source>
</evidence>
<dbReference type="SUPFAM" id="SSF53271">
    <property type="entry name" value="PRTase-like"/>
    <property type="match status" value="1"/>
</dbReference>
<feature type="region of interest" description="Disordered" evidence="1">
    <location>
        <begin position="1775"/>
        <end position="1798"/>
    </location>
</feature>
<organism evidence="2 3">
    <name type="scientific">Comamonas testosteroni</name>
    <name type="common">Pseudomonas testosteroni</name>
    <dbReference type="NCBI Taxonomy" id="285"/>
    <lineage>
        <taxon>Bacteria</taxon>
        <taxon>Pseudomonadati</taxon>
        <taxon>Pseudomonadota</taxon>
        <taxon>Betaproteobacteria</taxon>
        <taxon>Burkholderiales</taxon>
        <taxon>Comamonadaceae</taxon>
        <taxon>Comamonas</taxon>
    </lineage>
</organism>
<sequence length="2771" mass="292512">MTKKKTPPPRALSSFDDLDAAGIGAGYVSPFTPGSAPAADEPPKSRGLLAVANDTVIEAANAAAGGLSSAANFIKPGNAVSGWIDKNIIQAGEESQSDVVKASKKKFREGVANADGVMGELGAVGSYIVENPLLAAAQAAGSFVGPGAAVKGAGMAARAAGLGAKGIERAGRAGGVAAGAAMAGGDAAGTAYDLAIKAGATEEEATAAARQASVIPALVGGAGGAFGAEKLLAGAKGFGGGAAARAAKTGLSEAAQEAVEEGVTQYEGQRAAIPFDPSIDPSKGVAAAAGMGAALGGMTGAGTSLLTGGHGAGQTAVNPLDEAINLRAAESGAPSQPLALPAPTITVDGTGVARTADDRNTVLQRSADGSFVDMTEVPGQAPLPDPEMLALPAPVIQVDGAGNAITSEDRNAQAQQDLEARAARRQRLDSGDILDVTPVPHAPGFVPPEPAPAPVVPERGALSRAANLGAAATQQAAPAMPALGTQNNERPEVAAQGVDAETGEISPEERAGQIQEHLNFLSLMGRNQGWTNEALAQRTALQQELDLLSPAQRMADLQDQATEADARAADWAGRQYRPNPTELPEHAAKGGPADIQEANEQRRLKNIQQAQQEAAAAREQVDQVEGEGNAQAQLAAQQDRAARVAQTAPDILNKQGKPFTVKLPAVKAAQAAGAGWEPVKVEGGYVVRQVQPTDSPAPAAAKVATPAPQEAMAKAEEIAREGNAQRQQVAQADQNAGARWDAMQPDAQRAVLAAVPKMAKVIRQNLEGKPWEKMSAGNREKVIVAMNSVADSSGQEKNDDATGGKGAKAAYRRQVLEMLTRDDGAEITPEGEAILKRLPQGLSDAALKYVSVQKGLQEAREVLDGEDLESFERSASETLQSLSPQISALYAAIDAQEGDKGTSQASTDSPTDYEAQVAELLDPKHPRSEVTIAAGDEIPESVLRAQTSRRNDPGYVMKPGKGGTVLLTSSTKNAQPAAPKVEGKDLGNGWAAFAPESGTKAVPRAQMPQIKAEHRGAMVNFMNARGIAHQEETVPAASLKPTQAEFSREKVKKALGYEGGDRSILVSQDGHVLDGHHQWMAAREQGKDVKTIRLDAPIDQLLEAAHEFPSSSTSGGAVDSKAAGAERSDAAFTPSVGMAVEITNGLYAGNSGTVESVSDTGRVVVRGDNALATGYSTTADELAPAAKSTSALKSRATKAVDAEQARAGYFSPGNIVKSYGGHDRVIAYTAPDADGQWSVKVQAVRKEGDAWVNEPNEGERTHSTQPGARDLKAGPVAREASETADGARFRREAAETAAGADFDVASFLQAMNDGQPVVQARAEAVSAVQKTVDAIRAGWANGPEVTVVYDMADPAIPAAARRADQAQRSGGADGDPEGFYYEGKAYLLASQLHTDKDVARVLMHEALGHHGLRGVFGTGLDSVLGQIVAVRRGDVRKKAVDYGLLDKKKLGGVALDDATADQIWNAMTPEHRLQAAEEVLAEWAQSRPEMGFVRRAVAAIRTWLRQHVARFKSSEVTDDEIIRSFILPALRWVERGAGAGMARDIAFSRTSATSMPDAIIGSTLGSASSHPDYAAAKAGDIEAAFRLAQDIVTSELVAKVRAAIGGSKPVVVPVAAEEATGRNRIPVAAAGVLAQRLGLSTSGAIVQANRAHRTGMDGLDRIFAPVDFAGAVEAKPYLLVDDTLTQGGTFAALASHIREGGGTVAGVIALTGKQYSAKIQPTTESLASLRQKHGDLENEFRAATGYGFDSLTESEARYLARYEPADRLRDRISAEGHRGRAGEDQGNAGPGSLEDGPLFSRSRLADIKGSALSQLDNILSHPGKVSMWDKTVGTMRHLAERNPFFKPVYESAQQNIDDVSMLANDAADQAPRILPRVDSMGDILGKNRKRPVSAADNKAVAAPLFEGTLLWGRDINGQATLVEDLVKKYANLSVHNKAAMLLKANRIDAGVLAMWQGLPAQQYENMINSRFESKILKAGVVWSDKELQSQFGATPDQISLYREARAAIDRSIDMTARADMMRTLGDGYAAMRDAVLEQPSLDSAGQLLLDMLEQDAKAVPDNRDRLAIQMQQIRKRLEDAKALQESGYAPLSRFGRYTVDVVDAAGERQYFGMYETMREANTAARNFRLTFPDATVEQGTMSQQAYKLFAGVTPESLELFGNMLGLDSEGNAAQDKAFQEYLKLTKNNHSALKRMIHRKGTAGFSDDVGRVVANFVYSNARQAAAGLNVGALDKAINAIPKDQGELKDLAMGLRSYIQDPQEEGQAVRGMLFAQYLGGSLASAFVNMTQPFQVTLPWLSQYGGMKKAGAQLARALKDMGTKGFQYEADLAKALQSAEDDGVVSPQEIHQLMSQARGSGALRAGDGTAAGNARATVANAWERTKVAWGQPFALAEQFNRRSTFIASYRLAKEQGIQNPSAFARKAVLDTQFVYSKAVKPQWARGTIGGTLFTFKTYSVSYLELMQRMWNQGPAGSPERAAGRRAVGWSIAMLMLMGGAGGLPFAEDIEDLIDAGGQLMGYSMSVKQWRKQLMQDVLGKELADFIEQGVSGLPGAPVDISGRLGMGNLIPGTGLFLEKRDHSRDLVEIIGPAGDLIQRAATGARKALTGDIAGAALEVSPTAVRNLAKGVDMADSGIYKDSKGRKVIDVTLGEAVAKAVGFQPKSVAETQEATATEQNLIGQNRAMKERLTADMAQAVYDKDVELQGDIRERMRNWNRRNPESPLTIDMLAVRRRVIKMRQTKAERVAAAAPKSIRANVRQSLAETQGGTTAP</sequence>
<accession>A0A5A7MM94</accession>
<name>A0A5A7MM94_COMTE</name>
<feature type="region of interest" description="Disordered" evidence="1">
    <location>
        <begin position="608"/>
        <end position="632"/>
    </location>
</feature>
<dbReference type="CDD" id="cd06223">
    <property type="entry name" value="PRTases_typeI"/>
    <property type="match status" value="1"/>
</dbReference>
<evidence type="ECO:0000313" key="2">
    <source>
        <dbReference type="EMBL" id="GEQ77941.1"/>
    </source>
</evidence>
<gene>
    <name evidence="2" type="ORF">CTTA_4946</name>
</gene>
<dbReference type="Proteomes" id="UP000323105">
    <property type="component" value="Unassembled WGS sequence"/>
</dbReference>
<protein>
    <recommendedName>
        <fullName evidence="4">PLxRFG domain-containing protein</fullName>
    </recommendedName>
</protein>
<dbReference type="InterPro" id="IPR029057">
    <property type="entry name" value="PRTase-like"/>
</dbReference>
<feature type="region of interest" description="Disordered" evidence="1">
    <location>
        <begin position="1252"/>
        <end position="1285"/>
    </location>
</feature>
<evidence type="ECO:0000313" key="3">
    <source>
        <dbReference type="Proteomes" id="UP000323105"/>
    </source>
</evidence>
<dbReference type="EMBL" id="BKBW01000021">
    <property type="protein sequence ID" value="GEQ77941.1"/>
    <property type="molecule type" value="Genomic_DNA"/>
</dbReference>
<dbReference type="RefSeq" id="WP_149357193.1">
    <property type="nucleotide sequence ID" value="NZ_BKBW01000021.1"/>
</dbReference>
<proteinExistence type="predicted"/>